<evidence type="ECO:0000313" key="2">
    <source>
        <dbReference type="Proteomes" id="UP001229421"/>
    </source>
</evidence>
<reference evidence="1" key="1">
    <citation type="journal article" date="2023" name="bioRxiv">
        <title>Improved chromosome-level genome assembly for marigold (Tagetes erecta).</title>
        <authorList>
            <person name="Jiang F."/>
            <person name="Yuan L."/>
            <person name="Wang S."/>
            <person name="Wang H."/>
            <person name="Xu D."/>
            <person name="Wang A."/>
            <person name="Fan W."/>
        </authorList>
    </citation>
    <scope>NUCLEOTIDE SEQUENCE</scope>
    <source>
        <strain evidence="1">WSJ</strain>
        <tissue evidence="1">Leaf</tissue>
    </source>
</reference>
<sequence>MSCNHENRCTNDFTRGVPYELIFNRLGLEILLARTYCYWLWIIAKGGRPNSTSAHKSKVKDIEKGYSKCSKVARQAHLFVKVPPM</sequence>
<dbReference type="AlphaFoldDB" id="A0AAD8JN35"/>
<name>A0AAD8JN35_TARER</name>
<keyword evidence="2" id="KW-1185">Reference proteome</keyword>
<dbReference type="Proteomes" id="UP001229421">
    <property type="component" value="Unassembled WGS sequence"/>
</dbReference>
<comment type="caution">
    <text evidence="1">The sequence shown here is derived from an EMBL/GenBank/DDBJ whole genome shotgun (WGS) entry which is preliminary data.</text>
</comment>
<proteinExistence type="predicted"/>
<dbReference type="EMBL" id="JAUHHV010000011">
    <property type="protein sequence ID" value="KAK1407570.1"/>
    <property type="molecule type" value="Genomic_DNA"/>
</dbReference>
<organism evidence="1 2">
    <name type="scientific">Tagetes erecta</name>
    <name type="common">African marigold</name>
    <dbReference type="NCBI Taxonomy" id="13708"/>
    <lineage>
        <taxon>Eukaryota</taxon>
        <taxon>Viridiplantae</taxon>
        <taxon>Streptophyta</taxon>
        <taxon>Embryophyta</taxon>
        <taxon>Tracheophyta</taxon>
        <taxon>Spermatophyta</taxon>
        <taxon>Magnoliopsida</taxon>
        <taxon>eudicotyledons</taxon>
        <taxon>Gunneridae</taxon>
        <taxon>Pentapetalae</taxon>
        <taxon>asterids</taxon>
        <taxon>campanulids</taxon>
        <taxon>Asterales</taxon>
        <taxon>Asteraceae</taxon>
        <taxon>Asteroideae</taxon>
        <taxon>Heliantheae alliance</taxon>
        <taxon>Tageteae</taxon>
        <taxon>Tagetes</taxon>
    </lineage>
</organism>
<accession>A0AAD8JN35</accession>
<gene>
    <name evidence="1" type="ORF">QVD17_39189</name>
</gene>
<protein>
    <submittedName>
        <fullName evidence="1">Uncharacterized protein</fullName>
    </submittedName>
</protein>
<evidence type="ECO:0000313" key="1">
    <source>
        <dbReference type="EMBL" id="KAK1407570.1"/>
    </source>
</evidence>